<evidence type="ECO:0000313" key="5">
    <source>
        <dbReference type="EMBL" id="ODV62256.1"/>
    </source>
</evidence>
<name>A0A1D2VKX3_9ASCO</name>
<dbReference type="GO" id="GO:0006281">
    <property type="term" value="P:DNA repair"/>
    <property type="evidence" value="ECO:0007669"/>
    <property type="project" value="TreeGrafter"/>
</dbReference>
<dbReference type="Pfam" id="PF13921">
    <property type="entry name" value="Myb_DNA-bind_6"/>
    <property type="match status" value="1"/>
</dbReference>
<dbReference type="OrthoDB" id="5364245at2759"/>
<dbReference type="GO" id="GO:0035267">
    <property type="term" value="C:NuA4 histone acetyltransferase complex"/>
    <property type="evidence" value="ECO:0007669"/>
    <property type="project" value="TreeGrafter"/>
</dbReference>
<keyword evidence="2" id="KW-0539">Nucleus</keyword>
<proteinExistence type="predicted"/>
<dbReference type="SMART" id="SM00573">
    <property type="entry name" value="HSA"/>
    <property type="match status" value="1"/>
</dbReference>
<feature type="region of interest" description="Disordered" evidence="3">
    <location>
        <begin position="473"/>
        <end position="500"/>
    </location>
</feature>
<evidence type="ECO:0000256" key="1">
    <source>
        <dbReference type="ARBA" id="ARBA00004123"/>
    </source>
</evidence>
<dbReference type="GeneID" id="30963591"/>
<evidence type="ECO:0000256" key="3">
    <source>
        <dbReference type="SAM" id="MobiDB-lite"/>
    </source>
</evidence>
<dbReference type="InterPro" id="IPR009057">
    <property type="entry name" value="Homeodomain-like_sf"/>
</dbReference>
<organism evidence="5 6">
    <name type="scientific">Ascoidea rubescens DSM 1968</name>
    <dbReference type="NCBI Taxonomy" id="1344418"/>
    <lineage>
        <taxon>Eukaryota</taxon>
        <taxon>Fungi</taxon>
        <taxon>Dikarya</taxon>
        <taxon>Ascomycota</taxon>
        <taxon>Saccharomycotina</taxon>
        <taxon>Saccharomycetes</taxon>
        <taxon>Ascoideaceae</taxon>
        <taxon>Ascoidea</taxon>
    </lineage>
</organism>
<accession>A0A1D2VKX3</accession>
<reference evidence="6" key="1">
    <citation type="submission" date="2016-05" db="EMBL/GenBank/DDBJ databases">
        <title>Comparative genomics of biotechnologically important yeasts.</title>
        <authorList>
            <consortium name="DOE Joint Genome Institute"/>
            <person name="Riley R."/>
            <person name="Haridas S."/>
            <person name="Wolfe K.H."/>
            <person name="Lopes M.R."/>
            <person name="Hittinger C.T."/>
            <person name="Goker M."/>
            <person name="Salamov A."/>
            <person name="Wisecaver J."/>
            <person name="Long T.M."/>
            <person name="Aerts A.L."/>
            <person name="Barry K."/>
            <person name="Choi C."/>
            <person name="Clum A."/>
            <person name="Coughlan A.Y."/>
            <person name="Deshpande S."/>
            <person name="Douglass A.P."/>
            <person name="Hanson S.J."/>
            <person name="Klenk H.-P."/>
            <person name="Labutti K."/>
            <person name="Lapidus A."/>
            <person name="Lindquist E."/>
            <person name="Lipzen A."/>
            <person name="Meier-Kolthoff J.P."/>
            <person name="Ohm R.A."/>
            <person name="Otillar R.P."/>
            <person name="Pangilinan J."/>
            <person name="Peng Y."/>
            <person name="Rokas A."/>
            <person name="Rosa C.A."/>
            <person name="Scheuner C."/>
            <person name="Sibirny A.A."/>
            <person name="Slot J.C."/>
            <person name="Stielow J.B."/>
            <person name="Sun H."/>
            <person name="Kurtzman C.P."/>
            <person name="Blackwell M."/>
            <person name="Grigoriev I.V."/>
            <person name="Jeffries T.W."/>
        </authorList>
    </citation>
    <scope>NUCLEOTIDE SEQUENCE [LARGE SCALE GENOMIC DNA]</scope>
    <source>
        <strain evidence="6">DSM 1968</strain>
    </source>
</reference>
<feature type="domain" description="HSA" evidence="4">
    <location>
        <begin position="89"/>
        <end position="171"/>
    </location>
</feature>
<protein>
    <recommendedName>
        <fullName evidence="4">HSA domain-containing protein</fullName>
    </recommendedName>
</protein>
<dbReference type="Pfam" id="PF07529">
    <property type="entry name" value="HSA"/>
    <property type="match status" value="1"/>
</dbReference>
<evidence type="ECO:0000259" key="4">
    <source>
        <dbReference type="PROSITE" id="PS51204"/>
    </source>
</evidence>
<dbReference type="STRING" id="1344418.A0A1D2VKX3"/>
<feature type="non-terminal residue" evidence="5">
    <location>
        <position position="521"/>
    </location>
</feature>
<dbReference type="PANTHER" id="PTHR46459:SF1">
    <property type="entry name" value="E1A-BINDING PROTEIN P400"/>
    <property type="match status" value="1"/>
</dbReference>
<dbReference type="GO" id="GO:0005634">
    <property type="term" value="C:nucleus"/>
    <property type="evidence" value="ECO:0007669"/>
    <property type="project" value="UniProtKB-SubCell"/>
</dbReference>
<comment type="subcellular location">
    <subcellularLocation>
        <location evidence="1">Nucleus</location>
    </subcellularLocation>
</comment>
<dbReference type="InParanoid" id="A0A1D2VKX3"/>
<evidence type="ECO:0000313" key="6">
    <source>
        <dbReference type="Proteomes" id="UP000095038"/>
    </source>
</evidence>
<gene>
    <name evidence="5" type="ORF">ASCRUDRAFT_26428</name>
</gene>
<dbReference type="Gene3D" id="1.10.10.60">
    <property type="entry name" value="Homeodomain-like"/>
    <property type="match status" value="1"/>
</dbReference>
<sequence length="521" mass="61094">NLSNLLILLTSEIYPLTFIKSSSLSELYYYTKSLPLFNLTADPHKVLTTEAFESGLLEGKISVVHARIEELKKSGRWSLRQPEKYQDPFLFKRNVKNNYSHWDLLLSEMNWMSIDFKESRKYKIATCYFISKSIMDYWNLGKDFCCIKRKKINFLPNNQEFSNENQSIFKSLQSINALKDRQHDTLKIMGDEFKRIPIVPVSKLLVPYEENHDWFKVVLKKKSNHSINDKALDRKSFNPSKKNGLFSTKSEFLLLPLIPPKPPLARTTSLRPPSIWTPKEDKELLICAEKFQRNWNLISSCLFKRISRSRYESNIERRTPWICFERFFQLNSDKYQLSDLQGPHAQQTINWMDHINKVQSSTKRRVLSLGAGNESIQRGHRKLRWASMFDAIRKCMKKREVKPKSKNSSLKKYIQVDSIQASPTPIELSLMKYESDLRNNNAQRSFSQLSNVNQMRQMLAIQKNPAAILAQQQQQQRLNPLPRPATAPNSLPQQQAQQQLQQLQQQQLQQQLQQQQLQQQK</sequence>
<dbReference type="Proteomes" id="UP000095038">
    <property type="component" value="Unassembled WGS sequence"/>
</dbReference>
<dbReference type="InterPro" id="IPR014012">
    <property type="entry name" value="HSA_dom"/>
</dbReference>
<dbReference type="PANTHER" id="PTHR46459">
    <property type="entry name" value="E1A-BINDING PROTEIN P400-RELATED"/>
    <property type="match status" value="1"/>
</dbReference>
<dbReference type="RefSeq" id="XP_020048563.1">
    <property type="nucleotide sequence ID" value="XM_020189955.1"/>
</dbReference>
<dbReference type="EMBL" id="KV454477">
    <property type="protein sequence ID" value="ODV62256.1"/>
    <property type="molecule type" value="Genomic_DNA"/>
</dbReference>
<feature type="non-terminal residue" evidence="5">
    <location>
        <position position="1"/>
    </location>
</feature>
<dbReference type="GO" id="GO:0003682">
    <property type="term" value="F:chromatin binding"/>
    <property type="evidence" value="ECO:0007669"/>
    <property type="project" value="TreeGrafter"/>
</dbReference>
<dbReference type="FunCoup" id="A0A1D2VKX3">
    <property type="interactions" value="247"/>
</dbReference>
<evidence type="ECO:0000256" key="2">
    <source>
        <dbReference type="ARBA" id="ARBA00023242"/>
    </source>
</evidence>
<keyword evidence="6" id="KW-1185">Reference proteome</keyword>
<dbReference type="PROSITE" id="PS51204">
    <property type="entry name" value="HSA"/>
    <property type="match status" value="1"/>
</dbReference>
<dbReference type="AlphaFoldDB" id="A0A1D2VKX3"/>
<dbReference type="SUPFAM" id="SSF46689">
    <property type="entry name" value="Homeodomain-like"/>
    <property type="match status" value="1"/>
</dbReference>